<organism evidence="1 2">
    <name type="scientific">Chelativorans salis</name>
    <dbReference type="NCBI Taxonomy" id="2978478"/>
    <lineage>
        <taxon>Bacteria</taxon>
        <taxon>Pseudomonadati</taxon>
        <taxon>Pseudomonadota</taxon>
        <taxon>Alphaproteobacteria</taxon>
        <taxon>Hyphomicrobiales</taxon>
        <taxon>Phyllobacteriaceae</taxon>
        <taxon>Chelativorans</taxon>
    </lineage>
</organism>
<gene>
    <name evidence="1" type="ORF">N5A92_19255</name>
</gene>
<dbReference type="Proteomes" id="UP001320831">
    <property type="component" value="Unassembled WGS sequence"/>
</dbReference>
<dbReference type="EMBL" id="JAOCZP010000006">
    <property type="protein sequence ID" value="MCT7377160.1"/>
    <property type="molecule type" value="Genomic_DNA"/>
</dbReference>
<evidence type="ECO:0000313" key="2">
    <source>
        <dbReference type="Proteomes" id="UP001320831"/>
    </source>
</evidence>
<sequence>MPAVSGREPEPRYIRVSKDGFLFIALKVKIAVKDDICDVTEGTDASTLNPSINVIAGGVYARQEIKSDTVWRPALDR</sequence>
<dbReference type="RefSeq" id="WP_260905538.1">
    <property type="nucleotide sequence ID" value="NZ_JAOCZP010000006.1"/>
</dbReference>
<accession>A0ABT2LRI2</accession>
<name>A0ABT2LRI2_9HYPH</name>
<proteinExistence type="predicted"/>
<protein>
    <submittedName>
        <fullName evidence="1">Uncharacterized protein</fullName>
    </submittedName>
</protein>
<evidence type="ECO:0000313" key="1">
    <source>
        <dbReference type="EMBL" id="MCT7377160.1"/>
    </source>
</evidence>
<comment type="caution">
    <text evidence="1">The sequence shown here is derived from an EMBL/GenBank/DDBJ whole genome shotgun (WGS) entry which is preliminary data.</text>
</comment>
<reference evidence="1 2" key="1">
    <citation type="submission" date="2022-09" db="EMBL/GenBank/DDBJ databases">
        <title>Chelativorans salina sp. nov., a novel slightly halophilic bacterium isolated from a saline lake sediment enrichment.</title>
        <authorList>
            <person name="Gao L."/>
            <person name="Fang B.-Z."/>
            <person name="Li W.-J."/>
        </authorList>
    </citation>
    <scope>NUCLEOTIDE SEQUENCE [LARGE SCALE GENOMIC DNA]</scope>
    <source>
        <strain evidence="1 2">EGI FJ00035</strain>
    </source>
</reference>
<keyword evidence="2" id="KW-1185">Reference proteome</keyword>